<keyword evidence="2" id="KW-1133">Transmembrane helix</keyword>
<organism evidence="3 4">
    <name type="scientific">Magallana gigas</name>
    <name type="common">Pacific oyster</name>
    <name type="synonym">Crassostrea gigas</name>
    <dbReference type="NCBI Taxonomy" id="29159"/>
    <lineage>
        <taxon>Eukaryota</taxon>
        <taxon>Metazoa</taxon>
        <taxon>Spiralia</taxon>
        <taxon>Lophotrochozoa</taxon>
        <taxon>Mollusca</taxon>
        <taxon>Bivalvia</taxon>
        <taxon>Autobranchia</taxon>
        <taxon>Pteriomorphia</taxon>
        <taxon>Ostreida</taxon>
        <taxon>Ostreoidea</taxon>
        <taxon>Ostreidae</taxon>
        <taxon>Magallana</taxon>
    </lineage>
</organism>
<name>A0A8W8NLH5_MAGGI</name>
<keyword evidence="2" id="KW-0472">Membrane</keyword>
<evidence type="ECO:0000313" key="4">
    <source>
        <dbReference type="Proteomes" id="UP000005408"/>
    </source>
</evidence>
<proteinExistence type="predicted"/>
<feature type="transmembrane region" description="Helical" evidence="2">
    <location>
        <begin position="60"/>
        <end position="80"/>
    </location>
</feature>
<accession>A0A8W8NLH5</accession>
<evidence type="ECO:0000256" key="1">
    <source>
        <dbReference type="SAM" id="MobiDB-lite"/>
    </source>
</evidence>
<keyword evidence="4" id="KW-1185">Reference proteome</keyword>
<dbReference type="AlphaFoldDB" id="A0A8W8NLH5"/>
<reference evidence="3" key="1">
    <citation type="submission" date="2022-08" db="UniProtKB">
        <authorList>
            <consortium name="EnsemblMetazoa"/>
        </authorList>
    </citation>
    <scope>IDENTIFICATION</scope>
    <source>
        <strain evidence="3">05x7-T-G4-1.051#20</strain>
    </source>
</reference>
<feature type="compositionally biased region" description="Basic residues" evidence="1">
    <location>
        <begin position="103"/>
        <end position="115"/>
    </location>
</feature>
<feature type="region of interest" description="Disordered" evidence="1">
    <location>
        <begin position="92"/>
        <end position="115"/>
    </location>
</feature>
<dbReference type="Proteomes" id="UP000005408">
    <property type="component" value="Unassembled WGS sequence"/>
</dbReference>
<protein>
    <submittedName>
        <fullName evidence="3">Uncharacterized protein</fullName>
    </submittedName>
</protein>
<evidence type="ECO:0000256" key="2">
    <source>
        <dbReference type="SAM" id="Phobius"/>
    </source>
</evidence>
<dbReference type="EnsemblMetazoa" id="G7817.6">
    <property type="protein sequence ID" value="G7817.6:cds"/>
    <property type="gene ID" value="G7817"/>
</dbReference>
<sequence length="115" mass="13275">MALKDDVFSTPSGRKFGKRPGYSCCSSTWYDVRGDSFPYEYIPHADPEYSDTFTMFSRRIYYLLLILSTMLSFHLVEGILENVLARSTNEDREGSIFDTGPIRRPKPRPRPRPEG</sequence>
<evidence type="ECO:0000313" key="3">
    <source>
        <dbReference type="EnsemblMetazoa" id="G7817.6:cds"/>
    </source>
</evidence>
<keyword evidence="2" id="KW-0812">Transmembrane</keyword>